<dbReference type="GO" id="GO:0003964">
    <property type="term" value="F:RNA-directed DNA polymerase activity"/>
    <property type="evidence" value="ECO:0007669"/>
    <property type="project" value="UniProtKB-KW"/>
</dbReference>
<gene>
    <name evidence="11" type="ORF">ACFQHR_10690</name>
</gene>
<evidence type="ECO:0000256" key="8">
    <source>
        <dbReference type="ARBA" id="ARBA00034120"/>
    </source>
</evidence>
<evidence type="ECO:0000313" key="11">
    <source>
        <dbReference type="EMBL" id="MFC6998094.1"/>
    </source>
</evidence>
<dbReference type="CDD" id="cd03487">
    <property type="entry name" value="RT_Bac_retron_II"/>
    <property type="match status" value="1"/>
</dbReference>
<dbReference type="PANTHER" id="PTHR34047:SF7">
    <property type="entry name" value="RNA-DIRECTED DNA POLYMERASE"/>
    <property type="match status" value="1"/>
</dbReference>
<proteinExistence type="inferred from homology"/>
<dbReference type="Proteomes" id="UP001596405">
    <property type="component" value="Unassembled WGS sequence"/>
</dbReference>
<evidence type="ECO:0000256" key="6">
    <source>
        <dbReference type="ARBA" id="ARBA00022918"/>
    </source>
</evidence>
<organism evidence="11 12">
    <name type="scientific">Rufibacter roseus</name>
    <dbReference type="NCBI Taxonomy" id="1567108"/>
    <lineage>
        <taxon>Bacteria</taxon>
        <taxon>Pseudomonadati</taxon>
        <taxon>Bacteroidota</taxon>
        <taxon>Cytophagia</taxon>
        <taxon>Cytophagales</taxon>
        <taxon>Hymenobacteraceae</taxon>
        <taxon>Rufibacter</taxon>
    </lineage>
</organism>
<evidence type="ECO:0000256" key="1">
    <source>
        <dbReference type="ARBA" id="ARBA00012493"/>
    </source>
</evidence>
<accession>A0ABW2DP62</accession>
<reference evidence="12" key="1">
    <citation type="journal article" date="2019" name="Int. J. Syst. Evol. Microbiol.">
        <title>The Global Catalogue of Microorganisms (GCM) 10K type strain sequencing project: providing services to taxonomists for standard genome sequencing and annotation.</title>
        <authorList>
            <consortium name="The Broad Institute Genomics Platform"/>
            <consortium name="The Broad Institute Genome Sequencing Center for Infectious Disease"/>
            <person name="Wu L."/>
            <person name="Ma J."/>
        </authorList>
    </citation>
    <scope>NUCLEOTIDE SEQUENCE [LARGE SCALE GENOMIC DNA]</scope>
    <source>
        <strain evidence="12">CGMCC 4.7393</strain>
    </source>
</reference>
<keyword evidence="12" id="KW-1185">Reference proteome</keyword>
<keyword evidence="6 11" id="KW-0695">RNA-directed DNA polymerase</keyword>
<keyword evidence="3 11" id="KW-0548">Nucleotidyltransferase</keyword>
<keyword evidence="4" id="KW-0479">Metal-binding</keyword>
<keyword evidence="2 11" id="KW-0808">Transferase</keyword>
<evidence type="ECO:0000256" key="5">
    <source>
        <dbReference type="ARBA" id="ARBA00022842"/>
    </source>
</evidence>
<comment type="caution">
    <text evidence="11">The sequence shown here is derived from an EMBL/GenBank/DDBJ whole genome shotgun (WGS) entry which is preliminary data.</text>
</comment>
<dbReference type="EC" id="2.7.7.49" evidence="1"/>
<dbReference type="PRINTS" id="PR00866">
    <property type="entry name" value="RNADNAPOLMS"/>
</dbReference>
<evidence type="ECO:0000256" key="7">
    <source>
        <dbReference type="ARBA" id="ARBA00023118"/>
    </source>
</evidence>
<dbReference type="InterPro" id="IPR043502">
    <property type="entry name" value="DNA/RNA_pol_sf"/>
</dbReference>
<sequence length="724" mass="83313">MKTKKDFLGLLNYTKGILLGDKAVPFELKHLNYHSNPKANPKRYVAFAVKKKAGGTRTIHSPAKGLKAIQKCLNLILQVVYANHQHKAANGFVPNKSIVDNARVHANSLYVYNLDLKDFFPSIDQARVWGRLKFPPFNLNEKTGRLDLAGIIASLCCHSMEVERLDDAGNWKKEIRNVLPQGAPTSPTITNIICQQLDFYLTAVARRFQLKYSRYADDITFSSQHNVYHKDGEFLQELHRLIAAQNFHIKESKTRLQKQGYRQEVTGLVVNEEPNVPKRYIKQLRMWLYYWEQYGYDRAYSYFMQQYKADKGHLIKGKPDMANVIKGKLDYLKMVKGTESTGYQKLAERYILLTKQEPVAEEFTVSNDISGMSELVSSVIKVTLENSGLPSNPNKLIKAINIPKDTILPSVLLIDNKITTESTSSNKLFPHNPLHTVSFLKKFKIADGSGFKELVHDIILSDEVVKDIITKVKSHPNFIYHYKKERVLSIDYLNIGIRGEVIQLIDLFESEGIPFYKETGKHPFNNDEVYTVFAKEFKKKYRYGSGSEYSKLQQDILSIASDQKIALDCIEFLPDERAFNIRSGFFTWQPLIYKGLRHIFQGIADHSNINGEDIKCINGREVQVRAEKGEANFCKFIEISILDKNSKAKIESDLLLHYYKESTAFKQDFRNLCDWIIECDFTVEPSKRINLLTASHFNYNIDEIEPLDHLVGGFKHILRFYDIR</sequence>
<comment type="similarity">
    <text evidence="8">Belongs to the bacterial reverse transcriptase family.</text>
</comment>
<dbReference type="PROSITE" id="PS50878">
    <property type="entry name" value="RT_POL"/>
    <property type="match status" value="1"/>
</dbReference>
<feature type="domain" description="Reverse transcriptase" evidence="10">
    <location>
        <begin position="30"/>
        <end position="270"/>
    </location>
</feature>
<dbReference type="RefSeq" id="WP_066621647.1">
    <property type="nucleotide sequence ID" value="NZ_JBHSYQ010000004.1"/>
</dbReference>
<evidence type="ECO:0000259" key="10">
    <source>
        <dbReference type="PROSITE" id="PS50878"/>
    </source>
</evidence>
<dbReference type="InterPro" id="IPR000123">
    <property type="entry name" value="Reverse_transcriptase_msDNA"/>
</dbReference>
<evidence type="ECO:0000313" key="12">
    <source>
        <dbReference type="Proteomes" id="UP001596405"/>
    </source>
</evidence>
<dbReference type="SUPFAM" id="SSF56672">
    <property type="entry name" value="DNA/RNA polymerases"/>
    <property type="match status" value="1"/>
</dbReference>
<name>A0ABW2DP62_9BACT</name>
<dbReference type="EMBL" id="JBHSYQ010000004">
    <property type="protein sequence ID" value="MFC6998094.1"/>
    <property type="molecule type" value="Genomic_DNA"/>
</dbReference>
<evidence type="ECO:0000256" key="9">
    <source>
        <dbReference type="ARBA" id="ARBA00048173"/>
    </source>
</evidence>
<keyword evidence="5" id="KW-0460">Magnesium</keyword>
<dbReference type="InterPro" id="IPR000477">
    <property type="entry name" value="RT_dom"/>
</dbReference>
<evidence type="ECO:0000256" key="2">
    <source>
        <dbReference type="ARBA" id="ARBA00022679"/>
    </source>
</evidence>
<evidence type="ECO:0000256" key="4">
    <source>
        <dbReference type="ARBA" id="ARBA00022723"/>
    </source>
</evidence>
<protein>
    <recommendedName>
        <fullName evidence="1">RNA-directed DNA polymerase</fullName>
        <ecNumber evidence="1">2.7.7.49</ecNumber>
    </recommendedName>
</protein>
<comment type="catalytic activity">
    <reaction evidence="9">
        <text>DNA(n) + a 2'-deoxyribonucleoside 5'-triphosphate = DNA(n+1) + diphosphate</text>
        <dbReference type="Rhea" id="RHEA:22508"/>
        <dbReference type="Rhea" id="RHEA-COMP:17339"/>
        <dbReference type="Rhea" id="RHEA-COMP:17340"/>
        <dbReference type="ChEBI" id="CHEBI:33019"/>
        <dbReference type="ChEBI" id="CHEBI:61560"/>
        <dbReference type="ChEBI" id="CHEBI:173112"/>
        <dbReference type="EC" id="2.7.7.49"/>
    </reaction>
</comment>
<dbReference type="Pfam" id="PF22561">
    <property type="entry name" value="HisKin-conflict"/>
    <property type="match status" value="1"/>
</dbReference>
<dbReference type="Pfam" id="PF00078">
    <property type="entry name" value="RVT_1"/>
    <property type="match status" value="1"/>
</dbReference>
<dbReference type="InterPro" id="IPR051083">
    <property type="entry name" value="GrpII_Intron_Splice-Mob/Def"/>
</dbReference>
<dbReference type="PANTHER" id="PTHR34047">
    <property type="entry name" value="NUCLEAR INTRON MATURASE 1, MITOCHONDRIAL-RELATED"/>
    <property type="match status" value="1"/>
</dbReference>
<keyword evidence="7" id="KW-0051">Antiviral defense</keyword>
<evidence type="ECO:0000256" key="3">
    <source>
        <dbReference type="ARBA" id="ARBA00022695"/>
    </source>
</evidence>
<dbReference type="InterPro" id="IPR054731">
    <property type="entry name" value="HisKin-conflict"/>
</dbReference>